<dbReference type="KEGG" id="htq:FRZ44_31800"/>
<keyword evidence="1" id="KW-0732">Signal</keyword>
<evidence type="ECO:0000313" key="3">
    <source>
        <dbReference type="Proteomes" id="UP000326202"/>
    </source>
</evidence>
<sequence length="187" mass="20935">MTRKLFGAALLALLLAPASGASAAALEKVDCKRMTLTLRMEPDADWAECYRAHQSEQGERADGITASFEVILADLRTHVVHIEAGKAGRTSYFFKDSLQSQLKEFEEIEDRSDFVEDDEFEDYDLVRFQAQLWKKRTDCVGFLKYTHATYTQGGGAGAGAYVVGYDCWRDGAPDRATVEAFLKSIKW</sequence>
<feature type="signal peptide" evidence="1">
    <location>
        <begin position="1"/>
        <end position="23"/>
    </location>
</feature>
<reference evidence="2 3" key="1">
    <citation type="submission" date="2019-08" db="EMBL/GenBank/DDBJ databases">
        <title>Hyperibacter terrae gen. nov., sp. nov. and Hyperibacter viscosus sp. nov., two new members in the family Rhodospirillaceae isolated from the rhizosphere of Hypericum perforatum.</title>
        <authorList>
            <person name="Noviana Z."/>
        </authorList>
    </citation>
    <scope>NUCLEOTIDE SEQUENCE [LARGE SCALE GENOMIC DNA]</scope>
    <source>
        <strain evidence="2 3">R5913</strain>
    </source>
</reference>
<dbReference type="RefSeq" id="WP_151178093.1">
    <property type="nucleotide sequence ID" value="NZ_CP042906.1"/>
</dbReference>
<dbReference type="EMBL" id="CP042906">
    <property type="protein sequence ID" value="QEX17877.1"/>
    <property type="molecule type" value="Genomic_DNA"/>
</dbReference>
<gene>
    <name evidence="2" type="ORF">FRZ44_31800</name>
</gene>
<feature type="chain" id="PRO_5023868860" evidence="1">
    <location>
        <begin position="24"/>
        <end position="187"/>
    </location>
</feature>
<proteinExistence type="predicted"/>
<keyword evidence="3" id="KW-1185">Reference proteome</keyword>
<name>A0A5J6ML15_9PROT</name>
<accession>A0A5J6ML15</accession>
<dbReference type="OrthoDB" id="9843074at2"/>
<organism evidence="2 3">
    <name type="scientific">Hypericibacter terrae</name>
    <dbReference type="NCBI Taxonomy" id="2602015"/>
    <lineage>
        <taxon>Bacteria</taxon>
        <taxon>Pseudomonadati</taxon>
        <taxon>Pseudomonadota</taxon>
        <taxon>Alphaproteobacteria</taxon>
        <taxon>Rhodospirillales</taxon>
        <taxon>Dongiaceae</taxon>
        <taxon>Hypericibacter</taxon>
    </lineage>
</organism>
<evidence type="ECO:0000313" key="2">
    <source>
        <dbReference type="EMBL" id="QEX17877.1"/>
    </source>
</evidence>
<dbReference type="Proteomes" id="UP000326202">
    <property type="component" value="Chromosome"/>
</dbReference>
<dbReference type="AlphaFoldDB" id="A0A5J6ML15"/>
<protein>
    <submittedName>
        <fullName evidence="2">Uncharacterized protein</fullName>
    </submittedName>
</protein>
<evidence type="ECO:0000256" key="1">
    <source>
        <dbReference type="SAM" id="SignalP"/>
    </source>
</evidence>